<evidence type="ECO:0000313" key="10">
    <source>
        <dbReference type="EMBL" id="VDN58965.1"/>
    </source>
</evidence>
<dbReference type="STRING" id="318479.A0A0N4UCX3"/>
<dbReference type="GO" id="GO:0006606">
    <property type="term" value="P:protein import into nucleus"/>
    <property type="evidence" value="ECO:0007669"/>
    <property type="project" value="InterPro"/>
</dbReference>
<evidence type="ECO:0000256" key="6">
    <source>
        <dbReference type="ARBA" id="ARBA00022927"/>
    </source>
</evidence>
<dbReference type="InterPro" id="IPR040122">
    <property type="entry name" value="Importin_beta"/>
</dbReference>
<dbReference type="InterPro" id="IPR021133">
    <property type="entry name" value="HEAT_type_2"/>
</dbReference>
<evidence type="ECO:0000259" key="9">
    <source>
        <dbReference type="PROSITE" id="PS50166"/>
    </source>
</evidence>
<dbReference type="Pfam" id="PF02985">
    <property type="entry name" value="HEAT"/>
    <property type="match status" value="1"/>
</dbReference>
<feature type="repeat" description="HEAT" evidence="8">
    <location>
        <begin position="371"/>
        <end position="409"/>
    </location>
</feature>
<organism evidence="11 13">
    <name type="scientific">Dracunculus medinensis</name>
    <name type="common">Guinea worm</name>
    <dbReference type="NCBI Taxonomy" id="318479"/>
    <lineage>
        <taxon>Eukaryota</taxon>
        <taxon>Metazoa</taxon>
        <taxon>Ecdysozoa</taxon>
        <taxon>Nematoda</taxon>
        <taxon>Chromadorea</taxon>
        <taxon>Rhabditida</taxon>
        <taxon>Spirurina</taxon>
        <taxon>Dracunculoidea</taxon>
        <taxon>Dracunculidae</taxon>
        <taxon>Dracunculus</taxon>
    </lineage>
</organism>
<evidence type="ECO:0000256" key="4">
    <source>
        <dbReference type="ARBA" id="ARBA00022490"/>
    </source>
</evidence>
<dbReference type="PROSITE" id="PS50077">
    <property type="entry name" value="HEAT_REPEAT"/>
    <property type="match status" value="1"/>
</dbReference>
<dbReference type="Pfam" id="PF03810">
    <property type="entry name" value="IBN_N"/>
    <property type="match status" value="1"/>
</dbReference>
<gene>
    <name evidence="10" type="ORF">DME_LOCUS8938</name>
</gene>
<keyword evidence="3" id="KW-0813">Transport</keyword>
<dbReference type="WBParaSite" id="DME_0000513901-mRNA-1">
    <property type="protein sequence ID" value="DME_0000513901-mRNA-1"/>
    <property type="gene ID" value="DME_0000513901"/>
</dbReference>
<dbReference type="Proteomes" id="UP000274756">
    <property type="component" value="Unassembled WGS sequence"/>
</dbReference>
<evidence type="ECO:0000256" key="1">
    <source>
        <dbReference type="ARBA" id="ARBA00004496"/>
    </source>
</evidence>
<reference evidence="13" key="1">
    <citation type="submission" date="2017-02" db="UniProtKB">
        <authorList>
            <consortium name="WormBaseParasite"/>
        </authorList>
    </citation>
    <scope>IDENTIFICATION</scope>
</reference>
<proteinExistence type="inferred from homology"/>
<dbReference type="Pfam" id="PF25574">
    <property type="entry name" value="TPR_IMB1"/>
    <property type="match status" value="1"/>
</dbReference>
<keyword evidence="6" id="KW-0653">Protein transport</keyword>
<dbReference type="InterPro" id="IPR011989">
    <property type="entry name" value="ARM-like"/>
</dbReference>
<evidence type="ECO:0000256" key="5">
    <source>
        <dbReference type="ARBA" id="ARBA00022737"/>
    </source>
</evidence>
<dbReference type="SUPFAM" id="SSF48371">
    <property type="entry name" value="ARM repeat"/>
    <property type="match status" value="1"/>
</dbReference>
<dbReference type="GO" id="GO:0005737">
    <property type="term" value="C:cytoplasm"/>
    <property type="evidence" value="ECO:0007669"/>
    <property type="project" value="UniProtKB-SubCell"/>
</dbReference>
<protein>
    <submittedName>
        <fullName evidence="13">Importin N-terminal domain-containing protein</fullName>
    </submittedName>
</protein>
<name>A0A0N4UCX3_DRAME</name>
<dbReference type="GO" id="GO:0005634">
    <property type="term" value="C:nucleus"/>
    <property type="evidence" value="ECO:0007669"/>
    <property type="project" value="UniProtKB-SubCell"/>
</dbReference>
<dbReference type="PANTHER" id="PTHR10527">
    <property type="entry name" value="IMPORTIN BETA"/>
    <property type="match status" value="1"/>
</dbReference>
<evidence type="ECO:0000256" key="7">
    <source>
        <dbReference type="ARBA" id="ARBA00022990"/>
    </source>
</evidence>
<keyword evidence="4" id="KW-0963">Cytoplasm</keyword>
<dbReference type="GO" id="GO:0031267">
    <property type="term" value="F:small GTPase binding"/>
    <property type="evidence" value="ECO:0007669"/>
    <property type="project" value="InterPro"/>
</dbReference>
<dbReference type="FunFam" id="1.25.10.10:FF:000027">
    <property type="entry name" value="Importin subunit beta-1"/>
    <property type="match status" value="1"/>
</dbReference>
<accession>A0A0N4UCX3</accession>
<dbReference type="AlphaFoldDB" id="A0A0N4UCX3"/>
<dbReference type="InterPro" id="IPR016024">
    <property type="entry name" value="ARM-type_fold"/>
</dbReference>
<dbReference type="InterPro" id="IPR000357">
    <property type="entry name" value="HEAT"/>
</dbReference>
<keyword evidence="7" id="KW-0007">Acetylation</keyword>
<dbReference type="Proteomes" id="UP000038040">
    <property type="component" value="Unplaced"/>
</dbReference>
<dbReference type="EMBL" id="UYYG01001174">
    <property type="protein sequence ID" value="VDN58965.1"/>
    <property type="molecule type" value="Genomic_DNA"/>
</dbReference>
<evidence type="ECO:0000313" key="13">
    <source>
        <dbReference type="WBParaSite" id="DME_0000513901-mRNA-1"/>
    </source>
</evidence>
<evidence type="ECO:0000256" key="3">
    <source>
        <dbReference type="ARBA" id="ARBA00022448"/>
    </source>
</evidence>
<dbReference type="OrthoDB" id="10263328at2759"/>
<keyword evidence="5" id="KW-0677">Repeat</keyword>
<dbReference type="InterPro" id="IPR058584">
    <property type="entry name" value="IMB1_TNPO1-like_TPR"/>
</dbReference>
<feature type="domain" description="Importin N-terminal" evidence="9">
    <location>
        <begin position="26"/>
        <end position="106"/>
    </location>
</feature>
<dbReference type="InterPro" id="IPR001494">
    <property type="entry name" value="Importin-beta_N"/>
</dbReference>
<keyword evidence="12" id="KW-1185">Reference proteome</keyword>
<dbReference type="SMART" id="SM00913">
    <property type="entry name" value="IBN_N"/>
    <property type="match status" value="1"/>
</dbReference>
<reference evidence="10 12" key="2">
    <citation type="submission" date="2018-11" db="EMBL/GenBank/DDBJ databases">
        <authorList>
            <consortium name="Pathogen Informatics"/>
        </authorList>
    </citation>
    <scope>NUCLEOTIDE SEQUENCE [LARGE SCALE GENOMIC DNA]</scope>
</reference>
<sequence>MEISTDLLFKYLLNEKFSDPHDQKLALDYLKHACVANFPEFIKQLSTVLASVSCSNFVRQAAGIQLKNVLVAKEETTKNEYLARWLALPEDVRRLIKENVMRTLGTEPFRPSIAAQCVAAIACAEIPSQLWPDVIGMLQHNITDGSNSEMLKESCLEALGYICQDINSATLESQANLILTAIVHGLRKEESSNHVRLAAANAMLNSLEFTRSNFSNKTERDIIMQVICEASQCSDISVKVVAMQCLVRIMSLYYQFMEQYMKEALFPISLEAMRSDVDAVALQGIEFWSNVCEEEITLSVEAEEAQEQGRTPENISRHYSKGALVHIIPYLTETLAKQGECDDDDWTPAKAAGVCIMLLAQCTGDSIVQIILPFIQQHLKDADWRYREAAIMAFGSILDGPNEKMIVQLVESLQVRDTAAWCVGRVCDTCEEVAIRQEILTPLLPALSRALHQEPRVASNVCWTISSLAKAAYDVACQGGTDDTGQPETYILSSCFQAIIDELIKATDRPDAHIANLRIAAFETLMELIKNSPQDCYPAVQKTTLIILKKLEQILNIENSLESAMDKCQLRDLESLLCATLQSVIRKMRPDDAPLIGDAIMRGLLQIMQCCSGKVSGGVMEDALMAVSTLIEALGSRFIIYLEVFQPYLVAGLSNHEESQVCSSAIGVLADLCRALESSIIPYLDHFMTLLFQIIQKIFQSNRVDCSVKPAVLSCFGDIALAVGRSFASYYAYVMALLKMAVSSAKVDDPNDFDKVEYAEGLRESCIEAYTGIVQGLRSSQEDLATLATEMSSMLELIKIIAESKPSDSLIGVTAGLIGKFYLGDLVTSFDNDYISAMLTRGRRSKTVKTKSLAMWATKEIRKLKPIN</sequence>
<comment type="subcellular location">
    <subcellularLocation>
        <location evidence="1">Cytoplasm</location>
    </subcellularLocation>
</comment>
<comment type="similarity">
    <text evidence="2">Belongs to the importin beta family. Importin beta-1 subfamily.</text>
</comment>
<evidence type="ECO:0000313" key="11">
    <source>
        <dbReference type="Proteomes" id="UP000038040"/>
    </source>
</evidence>
<evidence type="ECO:0000256" key="2">
    <source>
        <dbReference type="ARBA" id="ARBA00010907"/>
    </source>
</evidence>
<evidence type="ECO:0000313" key="12">
    <source>
        <dbReference type="Proteomes" id="UP000274756"/>
    </source>
</evidence>
<evidence type="ECO:0000256" key="8">
    <source>
        <dbReference type="PROSITE-ProRule" id="PRU00103"/>
    </source>
</evidence>
<dbReference type="Gene3D" id="1.25.10.10">
    <property type="entry name" value="Leucine-rich Repeat Variant"/>
    <property type="match status" value="1"/>
</dbReference>
<dbReference type="PROSITE" id="PS50166">
    <property type="entry name" value="IMPORTIN_B_NT"/>
    <property type="match status" value="1"/>
</dbReference>